<dbReference type="CDD" id="cd16667">
    <property type="entry name" value="RING-H2_RNF126-like"/>
    <property type="match status" value="1"/>
</dbReference>
<dbReference type="PROSITE" id="PS50089">
    <property type="entry name" value="ZF_RING_2"/>
    <property type="match status" value="1"/>
</dbReference>
<proteinExistence type="predicted"/>
<evidence type="ECO:0000256" key="9">
    <source>
        <dbReference type="SAM" id="MobiDB-lite"/>
    </source>
</evidence>
<evidence type="ECO:0000256" key="5">
    <source>
        <dbReference type="ARBA" id="ARBA00022771"/>
    </source>
</evidence>
<feature type="compositionally biased region" description="Polar residues" evidence="9">
    <location>
        <begin position="8"/>
        <end position="17"/>
    </location>
</feature>
<dbReference type="FunFam" id="3.30.40.10:FF:000127">
    <property type="entry name" value="E3 ubiquitin-protein ligase RNF181"/>
    <property type="match status" value="1"/>
</dbReference>
<dbReference type="InterPro" id="IPR001841">
    <property type="entry name" value="Znf_RING"/>
</dbReference>
<feature type="region of interest" description="Disordered" evidence="9">
    <location>
        <begin position="253"/>
        <end position="291"/>
    </location>
</feature>
<dbReference type="Gene3D" id="3.30.40.10">
    <property type="entry name" value="Zinc/RING finger domain, C3HC4 (zinc finger)"/>
    <property type="match status" value="1"/>
</dbReference>
<dbReference type="Gramene" id="ERN11127">
    <property type="protein sequence ID" value="ERN11127"/>
    <property type="gene ID" value="AMTR_s00024p00170820"/>
</dbReference>
<dbReference type="SMART" id="SM00184">
    <property type="entry name" value="RING"/>
    <property type="match status" value="1"/>
</dbReference>
<keyword evidence="7" id="KW-0862">Zinc</keyword>
<gene>
    <name evidence="11" type="ORF">AMTR_s00024p00170820</name>
</gene>
<comment type="catalytic activity">
    <reaction evidence="1">
        <text>S-ubiquitinyl-[E2 ubiquitin-conjugating enzyme]-L-cysteine + [acceptor protein]-L-lysine = [E2 ubiquitin-conjugating enzyme]-L-cysteine + N(6)-ubiquitinyl-[acceptor protein]-L-lysine.</text>
        <dbReference type="EC" id="2.3.2.27"/>
    </reaction>
</comment>
<evidence type="ECO:0000256" key="6">
    <source>
        <dbReference type="ARBA" id="ARBA00022786"/>
    </source>
</evidence>
<evidence type="ECO:0000313" key="12">
    <source>
        <dbReference type="Proteomes" id="UP000017836"/>
    </source>
</evidence>
<organism evidence="11 12">
    <name type="scientific">Amborella trichopoda</name>
    <dbReference type="NCBI Taxonomy" id="13333"/>
    <lineage>
        <taxon>Eukaryota</taxon>
        <taxon>Viridiplantae</taxon>
        <taxon>Streptophyta</taxon>
        <taxon>Embryophyta</taxon>
        <taxon>Tracheophyta</taxon>
        <taxon>Spermatophyta</taxon>
        <taxon>Magnoliopsida</taxon>
        <taxon>Amborellales</taxon>
        <taxon>Amborellaceae</taxon>
        <taxon>Amborella</taxon>
    </lineage>
</organism>
<dbReference type="Pfam" id="PF13639">
    <property type="entry name" value="zf-RING_2"/>
    <property type="match status" value="1"/>
</dbReference>
<dbReference type="Proteomes" id="UP000017836">
    <property type="component" value="Unassembled WGS sequence"/>
</dbReference>
<feature type="compositionally biased region" description="Polar residues" evidence="9">
    <location>
        <begin position="253"/>
        <end position="271"/>
    </location>
</feature>
<keyword evidence="12" id="KW-1185">Reference proteome</keyword>
<evidence type="ECO:0000256" key="1">
    <source>
        <dbReference type="ARBA" id="ARBA00000900"/>
    </source>
</evidence>
<evidence type="ECO:0000259" key="10">
    <source>
        <dbReference type="PROSITE" id="PS50089"/>
    </source>
</evidence>
<dbReference type="GO" id="GO:0008270">
    <property type="term" value="F:zinc ion binding"/>
    <property type="evidence" value="ECO:0007669"/>
    <property type="project" value="UniProtKB-KW"/>
</dbReference>
<dbReference type="PANTHER" id="PTHR15710:SF202">
    <property type="entry name" value="RING-TYPE E3 UBIQUITIN TRANSFERASE"/>
    <property type="match status" value="1"/>
</dbReference>
<dbReference type="GO" id="GO:0016567">
    <property type="term" value="P:protein ubiquitination"/>
    <property type="evidence" value="ECO:0000318"/>
    <property type="project" value="GO_Central"/>
</dbReference>
<protein>
    <recommendedName>
        <fullName evidence="2">RING-type E3 ubiquitin transferase</fullName>
        <ecNumber evidence="2">2.3.2.27</ecNumber>
    </recommendedName>
</protein>
<evidence type="ECO:0000256" key="3">
    <source>
        <dbReference type="ARBA" id="ARBA00022679"/>
    </source>
</evidence>
<evidence type="ECO:0000313" key="11">
    <source>
        <dbReference type="EMBL" id="ERN11127.1"/>
    </source>
</evidence>
<feature type="domain" description="RING-type" evidence="10">
    <location>
        <begin position="79"/>
        <end position="120"/>
    </location>
</feature>
<dbReference type="eggNOG" id="KOG0800">
    <property type="taxonomic scope" value="Eukaryota"/>
</dbReference>
<keyword evidence="3" id="KW-0808">Transferase</keyword>
<dbReference type="GO" id="GO:0061630">
    <property type="term" value="F:ubiquitin protein ligase activity"/>
    <property type="evidence" value="ECO:0000318"/>
    <property type="project" value="GO_Central"/>
</dbReference>
<dbReference type="HOGENOM" id="CLU_957609_0_0_1"/>
<feature type="region of interest" description="Disordered" evidence="9">
    <location>
        <begin position="1"/>
        <end position="29"/>
    </location>
</feature>
<name>W1PM76_AMBTC</name>
<reference evidence="12" key="1">
    <citation type="journal article" date="2013" name="Science">
        <title>The Amborella genome and the evolution of flowering plants.</title>
        <authorList>
            <consortium name="Amborella Genome Project"/>
        </authorList>
    </citation>
    <scope>NUCLEOTIDE SEQUENCE [LARGE SCALE GENOMIC DNA]</scope>
</reference>
<evidence type="ECO:0000256" key="8">
    <source>
        <dbReference type="PROSITE-ProRule" id="PRU00175"/>
    </source>
</evidence>
<keyword evidence="5 8" id="KW-0863">Zinc-finger</keyword>
<keyword evidence="4" id="KW-0479">Metal-binding</keyword>
<sequence length="291" mass="31211">MDLDSPPHHNQFSGQDSGQDHFSGEDSGQQWELLSQTLAHLLHPNNPSPLPTSKASIASIPTVRISPPPSHTSDLAIYCPVCKDEFEIDDEVKQLPCNHLYHGDCILPWLQTHNSCPVCRFVLPTEEHLGNLQDGDDPLRGILGNSQALPVEVLDPLRGILQTLQDPSADSEALRGIFGDSQVPMSDGEDPLGGILENLRELGQGLGLGLGFEELIEGNLGIDIGSTLQNIARRHRMVFPGISSGTRMAQVGPTTSIVGPTSSGETVSSRPQAEVDGDAVMSEARGGLIER</sequence>
<dbReference type="EMBL" id="KI392710">
    <property type="protein sequence ID" value="ERN11127.1"/>
    <property type="molecule type" value="Genomic_DNA"/>
</dbReference>
<dbReference type="GO" id="GO:0005737">
    <property type="term" value="C:cytoplasm"/>
    <property type="evidence" value="ECO:0000318"/>
    <property type="project" value="GO_Central"/>
</dbReference>
<evidence type="ECO:0000256" key="7">
    <source>
        <dbReference type="ARBA" id="ARBA00022833"/>
    </source>
</evidence>
<dbReference type="EC" id="2.3.2.27" evidence="2"/>
<dbReference type="InterPro" id="IPR013083">
    <property type="entry name" value="Znf_RING/FYVE/PHD"/>
</dbReference>
<dbReference type="PANTHER" id="PTHR15710">
    <property type="entry name" value="E3 UBIQUITIN-PROTEIN LIGASE PRAJA"/>
    <property type="match status" value="1"/>
</dbReference>
<keyword evidence="6" id="KW-0833">Ubl conjugation pathway</keyword>
<dbReference type="AlphaFoldDB" id="W1PM76"/>
<evidence type="ECO:0000256" key="4">
    <source>
        <dbReference type="ARBA" id="ARBA00022723"/>
    </source>
</evidence>
<dbReference type="SUPFAM" id="SSF57850">
    <property type="entry name" value="RING/U-box"/>
    <property type="match status" value="1"/>
</dbReference>
<evidence type="ECO:0000256" key="2">
    <source>
        <dbReference type="ARBA" id="ARBA00012483"/>
    </source>
</evidence>
<accession>W1PM76</accession>